<keyword evidence="2" id="KW-0677">Repeat</keyword>
<dbReference type="InterPro" id="IPR036236">
    <property type="entry name" value="Znf_C2H2_sf"/>
</dbReference>
<proteinExistence type="predicted"/>
<evidence type="ECO:0000256" key="1">
    <source>
        <dbReference type="ARBA" id="ARBA00022723"/>
    </source>
</evidence>
<evidence type="ECO:0000313" key="9">
    <source>
        <dbReference type="Proteomes" id="UP001165065"/>
    </source>
</evidence>
<comment type="caution">
    <text evidence="8">The sequence shown here is derived from an EMBL/GenBank/DDBJ whole genome shotgun (WGS) entry which is preliminary data.</text>
</comment>
<keyword evidence="4" id="KW-0862">Zinc</keyword>
<sequence length="302" mass="35916">MPRPVLNKPPLQCEFCSKAFKFPSKLKRHLSDAHDVGVIMCKCTKCNFETKQKDVLTRHVKEVHGEVGYCCPVCYEGREDEGEGGEGGIRVIEGHNGVKGVYKQKKVLVAHLASKHPTEYEKLVTEGHFKGIKPPEELKCPYCNHTTLRAYGLSLHIKRFHEIEVARAGGAKKRKAEEKVVEEEEDNSEEKKKRRKEEKKEKKRKKKEEEKEEKRKMKEEKRKRKEQKKRRKDEKAAGEKMVKEEEDNSEERKKRKKEKKEKKEEEKRKQKEEKRKMKEEKRKRKEQKKRRKDEKARRQVNT</sequence>
<feature type="region of interest" description="Disordered" evidence="6">
    <location>
        <begin position="168"/>
        <end position="302"/>
    </location>
</feature>
<feature type="compositionally biased region" description="Basic residues" evidence="6">
    <location>
        <begin position="221"/>
        <end position="232"/>
    </location>
</feature>
<evidence type="ECO:0000256" key="3">
    <source>
        <dbReference type="ARBA" id="ARBA00022771"/>
    </source>
</evidence>
<keyword evidence="9" id="KW-1185">Reference proteome</keyword>
<dbReference type="OrthoDB" id="6077919at2759"/>
<evidence type="ECO:0000256" key="5">
    <source>
        <dbReference type="PROSITE-ProRule" id="PRU00042"/>
    </source>
</evidence>
<name>A0A9W7G4P6_9STRA</name>
<evidence type="ECO:0000256" key="2">
    <source>
        <dbReference type="ARBA" id="ARBA00022737"/>
    </source>
</evidence>
<dbReference type="SMART" id="SM00355">
    <property type="entry name" value="ZnF_C2H2"/>
    <property type="match status" value="3"/>
</dbReference>
<dbReference type="Proteomes" id="UP001165065">
    <property type="component" value="Unassembled WGS sequence"/>
</dbReference>
<feature type="compositionally biased region" description="Basic and acidic residues" evidence="6">
    <location>
        <begin position="207"/>
        <end position="220"/>
    </location>
</feature>
<evidence type="ECO:0000313" key="8">
    <source>
        <dbReference type="EMBL" id="GMI32010.1"/>
    </source>
</evidence>
<dbReference type="AlphaFoldDB" id="A0A9W7G4P6"/>
<keyword evidence="3 5" id="KW-0863">Zinc-finger</keyword>
<feature type="compositionally biased region" description="Basic and acidic residues" evidence="6">
    <location>
        <begin position="261"/>
        <end position="280"/>
    </location>
</feature>
<dbReference type="PANTHER" id="PTHR24403:SF67">
    <property type="entry name" value="FI01116P-RELATED"/>
    <property type="match status" value="1"/>
</dbReference>
<evidence type="ECO:0000259" key="7">
    <source>
        <dbReference type="PROSITE" id="PS50157"/>
    </source>
</evidence>
<dbReference type="GO" id="GO:0005634">
    <property type="term" value="C:nucleus"/>
    <property type="evidence" value="ECO:0007669"/>
    <property type="project" value="TreeGrafter"/>
</dbReference>
<dbReference type="GO" id="GO:0008270">
    <property type="term" value="F:zinc ion binding"/>
    <property type="evidence" value="ECO:0007669"/>
    <property type="project" value="UniProtKB-KW"/>
</dbReference>
<reference evidence="9" key="1">
    <citation type="journal article" date="2023" name="Commun. Biol.">
        <title>Genome analysis of Parmales, the sister group of diatoms, reveals the evolutionary specialization of diatoms from phago-mixotrophs to photoautotrophs.</title>
        <authorList>
            <person name="Ban H."/>
            <person name="Sato S."/>
            <person name="Yoshikawa S."/>
            <person name="Yamada K."/>
            <person name="Nakamura Y."/>
            <person name="Ichinomiya M."/>
            <person name="Sato N."/>
            <person name="Blanc-Mathieu R."/>
            <person name="Endo H."/>
            <person name="Kuwata A."/>
            <person name="Ogata H."/>
        </authorList>
    </citation>
    <scope>NUCLEOTIDE SEQUENCE [LARGE SCALE GENOMIC DNA]</scope>
</reference>
<feature type="domain" description="C2H2-type" evidence="7">
    <location>
        <begin position="11"/>
        <end position="34"/>
    </location>
</feature>
<protein>
    <recommendedName>
        <fullName evidence="7">C2H2-type domain-containing protein</fullName>
    </recommendedName>
</protein>
<dbReference type="EMBL" id="BRYA01000014">
    <property type="protein sequence ID" value="GMI32010.1"/>
    <property type="molecule type" value="Genomic_DNA"/>
</dbReference>
<dbReference type="SUPFAM" id="SSF57667">
    <property type="entry name" value="beta-beta-alpha zinc fingers"/>
    <property type="match status" value="1"/>
</dbReference>
<organism evidence="8 9">
    <name type="scientific">Triparma columacea</name>
    <dbReference type="NCBI Taxonomy" id="722753"/>
    <lineage>
        <taxon>Eukaryota</taxon>
        <taxon>Sar</taxon>
        <taxon>Stramenopiles</taxon>
        <taxon>Ochrophyta</taxon>
        <taxon>Bolidophyceae</taxon>
        <taxon>Parmales</taxon>
        <taxon>Triparmaceae</taxon>
        <taxon>Triparma</taxon>
    </lineage>
</organism>
<feature type="compositionally biased region" description="Basic residues" evidence="6">
    <location>
        <begin position="281"/>
        <end position="292"/>
    </location>
</feature>
<evidence type="ECO:0000256" key="4">
    <source>
        <dbReference type="ARBA" id="ARBA00022833"/>
    </source>
</evidence>
<feature type="compositionally biased region" description="Basic residues" evidence="6">
    <location>
        <begin position="192"/>
        <end position="206"/>
    </location>
</feature>
<dbReference type="GO" id="GO:0010468">
    <property type="term" value="P:regulation of gene expression"/>
    <property type="evidence" value="ECO:0007669"/>
    <property type="project" value="TreeGrafter"/>
</dbReference>
<dbReference type="PANTHER" id="PTHR24403">
    <property type="entry name" value="ZINC FINGER PROTEIN"/>
    <property type="match status" value="1"/>
</dbReference>
<keyword evidence="1" id="KW-0479">Metal-binding</keyword>
<evidence type="ECO:0000256" key="6">
    <source>
        <dbReference type="SAM" id="MobiDB-lite"/>
    </source>
</evidence>
<gene>
    <name evidence="8" type="ORF">TrCOL_g2751</name>
</gene>
<dbReference type="PROSITE" id="PS00028">
    <property type="entry name" value="ZINC_FINGER_C2H2_1"/>
    <property type="match status" value="1"/>
</dbReference>
<feature type="compositionally biased region" description="Basic and acidic residues" evidence="6">
    <location>
        <begin position="293"/>
        <end position="302"/>
    </location>
</feature>
<feature type="compositionally biased region" description="Basic and acidic residues" evidence="6">
    <location>
        <begin position="233"/>
        <end position="243"/>
    </location>
</feature>
<accession>A0A9W7G4P6</accession>
<dbReference type="PROSITE" id="PS50157">
    <property type="entry name" value="ZINC_FINGER_C2H2_2"/>
    <property type="match status" value="1"/>
</dbReference>
<dbReference type="Gene3D" id="3.30.160.60">
    <property type="entry name" value="Classic Zinc Finger"/>
    <property type="match status" value="1"/>
</dbReference>
<dbReference type="InterPro" id="IPR050688">
    <property type="entry name" value="Zinc_finger/UBP_domain"/>
</dbReference>
<dbReference type="InterPro" id="IPR013087">
    <property type="entry name" value="Znf_C2H2_type"/>
</dbReference>